<protein>
    <submittedName>
        <fullName evidence="2">Uncharacterized protein</fullName>
    </submittedName>
</protein>
<sequence>MWRPCDPLPPAWEPCKDDQEEWKYDQALQDPNRCFGQGIASDPLVVWLDRRPRMRDRELVWAHNNFAKAIAKALGLTHAWVVRAAHAQQYARDAQGRKILIESPDRYLLVEADMHITLRFGSGLYECRLSAHAYVVLDGRGRPERYMTELVRRFRTGGGIGDDDGDDDGGKGKVGHPQLEFWPWYTPHRRSLPRRPVDLGPGWQAHANVGPYLDTYRPDARRIGDTYTPRSADKPPREPVFVDEKDDEDDENDNCGVIEGAITPELMALVQRCNAAYTEYQAFLQCLIQMDYPPAENMTELRAMGEQVVTMQREICREAMAAVV</sequence>
<evidence type="ECO:0000313" key="3">
    <source>
        <dbReference type="Proteomes" id="UP000054516"/>
    </source>
</evidence>
<evidence type="ECO:0000256" key="1">
    <source>
        <dbReference type="SAM" id="MobiDB-lite"/>
    </source>
</evidence>
<reference evidence="2" key="1">
    <citation type="submission" date="2016-03" db="EMBL/GenBank/DDBJ databases">
        <title>Draft genome sequence of Rosellinia necatrix.</title>
        <authorList>
            <person name="Kanematsu S."/>
        </authorList>
    </citation>
    <scope>NUCLEOTIDE SEQUENCE [LARGE SCALE GENOMIC DNA]</scope>
    <source>
        <strain evidence="2">W97</strain>
    </source>
</reference>
<accession>A0A1W2TJN2</accession>
<feature type="compositionally biased region" description="Acidic residues" evidence="1">
    <location>
        <begin position="244"/>
        <end position="253"/>
    </location>
</feature>
<feature type="compositionally biased region" description="Basic and acidic residues" evidence="1">
    <location>
        <begin position="231"/>
        <end position="243"/>
    </location>
</feature>
<proteinExistence type="predicted"/>
<organism evidence="2">
    <name type="scientific">Rosellinia necatrix</name>
    <name type="common">White root-rot fungus</name>
    <dbReference type="NCBI Taxonomy" id="77044"/>
    <lineage>
        <taxon>Eukaryota</taxon>
        <taxon>Fungi</taxon>
        <taxon>Dikarya</taxon>
        <taxon>Ascomycota</taxon>
        <taxon>Pezizomycotina</taxon>
        <taxon>Sordariomycetes</taxon>
        <taxon>Xylariomycetidae</taxon>
        <taxon>Xylariales</taxon>
        <taxon>Xylariaceae</taxon>
        <taxon>Rosellinia</taxon>
    </lineage>
</organism>
<dbReference type="Proteomes" id="UP000054516">
    <property type="component" value="Unassembled WGS sequence"/>
</dbReference>
<name>A0A1W2TJN2_ROSNE</name>
<evidence type="ECO:0000313" key="2">
    <source>
        <dbReference type="EMBL" id="GAP88436.2"/>
    </source>
</evidence>
<dbReference type="OrthoDB" id="4733460at2759"/>
<dbReference type="EMBL" id="DF977474">
    <property type="protein sequence ID" value="GAP88436.2"/>
    <property type="molecule type" value="Genomic_DNA"/>
</dbReference>
<keyword evidence="3" id="KW-1185">Reference proteome</keyword>
<dbReference type="AlphaFoldDB" id="A0A1W2TJN2"/>
<feature type="region of interest" description="Disordered" evidence="1">
    <location>
        <begin position="223"/>
        <end position="253"/>
    </location>
</feature>
<gene>
    <name evidence="2" type="ORF">SAMD00023353_2901160</name>
</gene>